<reference evidence="1 2" key="1">
    <citation type="submission" date="2020-07" db="EMBL/GenBank/DDBJ databases">
        <title>Sequencing the genomes of 1000 actinobacteria strains.</title>
        <authorList>
            <person name="Klenk H.-P."/>
        </authorList>
    </citation>
    <scope>NUCLEOTIDE SEQUENCE [LARGE SCALE GENOMIC DNA]</scope>
    <source>
        <strain evidence="1 2">DSM 24723</strain>
    </source>
</reference>
<organism evidence="1 2">
    <name type="scientific">Janibacter alkaliphilus</name>
    <dbReference type="NCBI Taxonomy" id="1069963"/>
    <lineage>
        <taxon>Bacteria</taxon>
        <taxon>Bacillati</taxon>
        <taxon>Actinomycetota</taxon>
        <taxon>Actinomycetes</taxon>
        <taxon>Micrococcales</taxon>
        <taxon>Intrasporangiaceae</taxon>
        <taxon>Janibacter</taxon>
    </lineage>
</organism>
<dbReference type="PANTHER" id="PTHR38479">
    <property type="entry name" value="LMO0824 PROTEIN"/>
    <property type="match status" value="1"/>
</dbReference>
<proteinExistence type="predicted"/>
<keyword evidence="2" id="KW-1185">Reference proteome</keyword>
<name>A0A852X1G3_9MICO</name>
<dbReference type="Proteomes" id="UP000592181">
    <property type="component" value="Unassembled WGS sequence"/>
</dbReference>
<dbReference type="InterPro" id="IPR009351">
    <property type="entry name" value="AlkZ-like"/>
</dbReference>
<evidence type="ECO:0000313" key="1">
    <source>
        <dbReference type="EMBL" id="NYG36709.1"/>
    </source>
</evidence>
<dbReference type="AlphaFoldDB" id="A0A852X1G3"/>
<dbReference type="RefSeq" id="WP_179462168.1">
    <property type="nucleotide sequence ID" value="NZ_JACBZX010000001.1"/>
</dbReference>
<evidence type="ECO:0008006" key="3">
    <source>
        <dbReference type="Google" id="ProtNLM"/>
    </source>
</evidence>
<gene>
    <name evidence="1" type="ORF">BJY28_001178</name>
</gene>
<dbReference type="EMBL" id="JACBZX010000001">
    <property type="protein sequence ID" value="NYG36709.1"/>
    <property type="molecule type" value="Genomic_DNA"/>
</dbReference>
<protein>
    <recommendedName>
        <fullName evidence="3">Winged helix DNA-binding domain-containing protein</fullName>
    </recommendedName>
</protein>
<dbReference type="Pfam" id="PF06224">
    <property type="entry name" value="AlkZ-like"/>
    <property type="match status" value="1"/>
</dbReference>
<accession>A0A852X1G3</accession>
<sequence length="376" mass="40788">MTRWSLDDVARMRLLSQRLVSLEAAGAAGSGQADAGARPVDVVRHLTCTQGQDWPGSTTSVALRTSRRSLAEVHAAYDAGEIVRSWPMRGTLFVVAAEDLGWMLDLMGAATQQATARRRAELGLTDEHLGRAEALAGATIPAEGLTRAGLLAVWEEAELPVDSGRGYHLIFHLALSQILCLGPTWVTEGGSVEQRFVLSERWLPPQTPLAREEAVARWCARYLRSHGPVTDKEFLWWSKLLRRDIAPVLETATAELTSIKVGGARHWVDPLVLEAYGSRKRATSAPLLLPGFDEIVLGYGDRSAVMTDAQEREHVVPGKNGVFRPTVIRAGRALGTWQRAKGKRAASDPVVVTPFGGVLPGPVEKALPRLTAGLPR</sequence>
<dbReference type="PANTHER" id="PTHR38479:SF2">
    <property type="entry name" value="WINGED HELIX DNA-BINDING DOMAIN-CONTAINING PROTEIN"/>
    <property type="match status" value="1"/>
</dbReference>
<evidence type="ECO:0000313" key="2">
    <source>
        <dbReference type="Proteomes" id="UP000592181"/>
    </source>
</evidence>
<comment type="caution">
    <text evidence="1">The sequence shown here is derived from an EMBL/GenBank/DDBJ whole genome shotgun (WGS) entry which is preliminary data.</text>
</comment>